<feature type="domain" description="BAAT/Acyl-CoA thioester hydrolase C-terminal" evidence="4">
    <location>
        <begin position="203"/>
        <end position="408"/>
    </location>
</feature>
<dbReference type="GO" id="GO:0006637">
    <property type="term" value="P:acyl-CoA metabolic process"/>
    <property type="evidence" value="ECO:0007669"/>
    <property type="project" value="InterPro"/>
</dbReference>
<dbReference type="InterPro" id="IPR006862">
    <property type="entry name" value="Thio_Ohase/aa_AcTrfase"/>
</dbReference>
<dbReference type="InterPro" id="IPR029058">
    <property type="entry name" value="AB_hydrolase_fold"/>
</dbReference>
<dbReference type="SUPFAM" id="SSF53474">
    <property type="entry name" value="alpha/beta-Hydrolases"/>
    <property type="match status" value="1"/>
</dbReference>
<feature type="active site" description="Charge relay system" evidence="2">
    <location>
        <position position="324"/>
    </location>
</feature>
<dbReference type="Proteomes" id="UP000887575">
    <property type="component" value="Unassembled WGS sequence"/>
</dbReference>
<dbReference type="InterPro" id="IPR016662">
    <property type="entry name" value="Acyl-CoA_thioEstase_long-chain"/>
</dbReference>
<dbReference type="PANTHER" id="PTHR10824:SF4">
    <property type="entry name" value="ACYL-COENZYME A THIOESTERASE 1-LIKE"/>
    <property type="match status" value="1"/>
</dbReference>
<feature type="active site" description="Charge relay system" evidence="2">
    <location>
        <position position="229"/>
    </location>
</feature>
<dbReference type="InterPro" id="IPR014940">
    <property type="entry name" value="BAAT_C"/>
</dbReference>
<dbReference type="GO" id="GO:0047617">
    <property type="term" value="F:fatty acyl-CoA hydrolase activity"/>
    <property type="evidence" value="ECO:0007669"/>
    <property type="project" value="TreeGrafter"/>
</dbReference>
<dbReference type="PIRSF" id="PIRSF016521">
    <property type="entry name" value="Acyl-CoA_hydro"/>
    <property type="match status" value="1"/>
</dbReference>
<feature type="active site" description="Charge relay system" evidence="2">
    <location>
        <position position="359"/>
    </location>
</feature>
<dbReference type="GO" id="GO:0006631">
    <property type="term" value="P:fatty acid metabolic process"/>
    <property type="evidence" value="ECO:0007669"/>
    <property type="project" value="TreeGrafter"/>
</dbReference>
<sequence length="417" mass="46908">MVEIIALPETSMFDEDLDEFRIQNLQPNTDYFITLKLHHKNLFRSHARFHSDKNGEIDVGKAVAVHGHYTGRDKMGLFSSLYHEGTARFATKLSLMPMSEKLEYKILVQERHFYVPGKVIAEKSIWRVLRNSSLERIVVEEGIEGIVYKPPGPGPFPSIVDIYGMLGTHEHRATLLANKGFAVLALTVIGGKTTPKAWQQTDASYFLKAINWLASQRYASKTIGLIGISAGAAAALYIASKHSKISATVAINSGNYPTIHAVFKENGKLMPFFEASFKDIIRMDFNRGAMNYAKIDNGAEIDEEYQFKIEESRGKFMFVAGDVDGSANATMNAKRLKERMERFGRGIDGELVILPHSGHNIEPPFVPVQDIVYAKNLDIVLDFGGHAYLQNVDQRKLWPKIVDFFKENIELHELSKL</sequence>
<evidence type="ECO:0000259" key="4">
    <source>
        <dbReference type="Pfam" id="PF08840"/>
    </source>
</evidence>
<dbReference type="AlphaFoldDB" id="A0AAF3JAV5"/>
<dbReference type="Gene3D" id="3.40.50.1820">
    <property type="entry name" value="alpha/beta hydrolase"/>
    <property type="match status" value="1"/>
</dbReference>
<proteinExistence type="inferred from homology"/>
<evidence type="ECO:0000313" key="5">
    <source>
        <dbReference type="Proteomes" id="UP000887575"/>
    </source>
</evidence>
<comment type="similarity">
    <text evidence="1">Belongs to the C/M/P thioester hydrolase family.</text>
</comment>
<keyword evidence="5" id="KW-1185">Reference proteome</keyword>
<evidence type="ECO:0000256" key="1">
    <source>
        <dbReference type="ARBA" id="ARBA00006538"/>
    </source>
</evidence>
<dbReference type="Pfam" id="PF08840">
    <property type="entry name" value="BAAT_C"/>
    <property type="match status" value="1"/>
</dbReference>
<dbReference type="Pfam" id="PF04775">
    <property type="entry name" value="Bile_Hydr_Trans"/>
    <property type="match status" value="1"/>
</dbReference>
<accession>A0AAF3JAV5</accession>
<feature type="domain" description="Acyl-CoA thioester hydrolase/bile acid-CoA amino acid N-acetyltransferase" evidence="3">
    <location>
        <begin position="21"/>
        <end position="141"/>
    </location>
</feature>
<name>A0AAF3JAV5_9BILA</name>
<reference evidence="6" key="1">
    <citation type="submission" date="2024-02" db="UniProtKB">
        <authorList>
            <consortium name="WormBaseParasite"/>
        </authorList>
    </citation>
    <scope>IDENTIFICATION</scope>
</reference>
<dbReference type="PANTHER" id="PTHR10824">
    <property type="entry name" value="ACYL-COENZYME A THIOESTERASE-RELATED"/>
    <property type="match status" value="1"/>
</dbReference>
<dbReference type="WBParaSite" id="MBELARI_LOCUS7197">
    <property type="protein sequence ID" value="MBELARI_LOCUS7197"/>
    <property type="gene ID" value="MBELARI_LOCUS7197"/>
</dbReference>
<evidence type="ECO:0000313" key="6">
    <source>
        <dbReference type="WBParaSite" id="MBELARI_LOCUS7197"/>
    </source>
</evidence>
<organism evidence="5 6">
    <name type="scientific">Mesorhabditis belari</name>
    <dbReference type="NCBI Taxonomy" id="2138241"/>
    <lineage>
        <taxon>Eukaryota</taxon>
        <taxon>Metazoa</taxon>
        <taxon>Ecdysozoa</taxon>
        <taxon>Nematoda</taxon>
        <taxon>Chromadorea</taxon>
        <taxon>Rhabditida</taxon>
        <taxon>Rhabditina</taxon>
        <taxon>Rhabditomorpha</taxon>
        <taxon>Rhabditoidea</taxon>
        <taxon>Rhabditidae</taxon>
        <taxon>Mesorhabditinae</taxon>
        <taxon>Mesorhabditis</taxon>
    </lineage>
</organism>
<evidence type="ECO:0000259" key="3">
    <source>
        <dbReference type="Pfam" id="PF04775"/>
    </source>
</evidence>
<dbReference type="Gene3D" id="2.60.40.2240">
    <property type="entry name" value="Acyl-CoA thioester hydrolase/BAAT N-terminal domain"/>
    <property type="match status" value="1"/>
</dbReference>
<dbReference type="InterPro" id="IPR042490">
    <property type="entry name" value="Thio_Ohase/BAAT_N"/>
</dbReference>
<evidence type="ECO:0000256" key="2">
    <source>
        <dbReference type="PIRSR" id="PIRSR016521-1"/>
    </source>
</evidence>
<protein>
    <submittedName>
        <fullName evidence="6">Uncharacterized protein</fullName>
    </submittedName>
</protein>